<organism evidence="2 3">
    <name type="scientific">Bacillus pumilus</name>
    <name type="common">Bacillus mesentericus</name>
    <dbReference type="NCBI Taxonomy" id="1408"/>
    <lineage>
        <taxon>Bacteria</taxon>
        <taxon>Bacillati</taxon>
        <taxon>Bacillota</taxon>
        <taxon>Bacilli</taxon>
        <taxon>Bacillales</taxon>
        <taxon>Bacillaceae</taxon>
        <taxon>Bacillus</taxon>
    </lineage>
</organism>
<evidence type="ECO:0000313" key="2">
    <source>
        <dbReference type="EMBL" id="PCK15506.1"/>
    </source>
</evidence>
<name>A0A2A5IEH0_BACPU</name>
<dbReference type="Proteomes" id="UP000228754">
    <property type="component" value="Unassembled WGS sequence"/>
</dbReference>
<reference evidence="2 3" key="1">
    <citation type="submission" date="2017-06" db="EMBL/GenBank/DDBJ databases">
        <title>Draft Genome Sequence of Bacillus sp Strain 36R Isolated from saline sediment at Atanasia, Sonora, Mexico.</title>
        <authorList>
            <person name="Sanchez Diaz R."/>
            <person name="Quiroz Macias M.E."/>
            <person name="Ibarra Gamez J.C."/>
            <person name="Enciso Ibarra J."/>
            <person name="Gomez Gil B."/>
            <person name="Galaviz Silva L."/>
        </authorList>
    </citation>
    <scope>NUCLEOTIDE SEQUENCE [LARGE SCALE GENOMIC DNA]</scope>
    <source>
        <strain evidence="2 3">36R_ATNSAL</strain>
    </source>
</reference>
<evidence type="ECO:0000313" key="3">
    <source>
        <dbReference type="Proteomes" id="UP000228754"/>
    </source>
</evidence>
<evidence type="ECO:0000259" key="1">
    <source>
        <dbReference type="Pfam" id="PF26372"/>
    </source>
</evidence>
<accession>A0A2A5IEH0</accession>
<dbReference type="EMBL" id="NKHG01000221">
    <property type="protein sequence ID" value="PCK15506.1"/>
    <property type="molecule type" value="Genomic_DNA"/>
</dbReference>
<dbReference type="InterPro" id="IPR058409">
    <property type="entry name" value="DUF8096"/>
</dbReference>
<proteinExistence type="predicted"/>
<comment type="caution">
    <text evidence="2">The sequence shown here is derived from an EMBL/GenBank/DDBJ whole genome shotgun (WGS) entry which is preliminary data.</text>
</comment>
<dbReference type="AlphaFoldDB" id="A0A2A5IEH0"/>
<gene>
    <name evidence="2" type="ORF">CEY02_20535</name>
</gene>
<dbReference type="Pfam" id="PF26372">
    <property type="entry name" value="DUF8096"/>
    <property type="match status" value="1"/>
</dbReference>
<sequence length="54" mass="6333">MLQELDLDRIYDIREYPDKKSGRCDNCDTAQFKSTISKGEFIRKCAKCGMKKRV</sequence>
<feature type="domain" description="DUF8096" evidence="1">
    <location>
        <begin position="9"/>
        <end position="52"/>
    </location>
</feature>
<protein>
    <recommendedName>
        <fullName evidence="1">DUF8096 domain-containing protein</fullName>
    </recommendedName>
</protein>